<evidence type="ECO:0000313" key="1">
    <source>
        <dbReference type="EMBL" id="CRY94968.1"/>
    </source>
</evidence>
<name>A0A0H5PZE7_9ZZZZ</name>
<protein>
    <submittedName>
        <fullName evidence="1">Uncharacterized protein</fullName>
    </submittedName>
</protein>
<organism evidence="1">
    <name type="scientific">uncultured prokaryote</name>
    <dbReference type="NCBI Taxonomy" id="198431"/>
    <lineage>
        <taxon>unclassified sequences</taxon>
        <taxon>environmental samples</taxon>
    </lineage>
</organism>
<sequence length="180" mass="20876">MTLSDTKRHCEKVVSVIYSVSKVAKMLDLSLRTVQRDIAGMSDDVRQLSLVCPTSKRQLSLTDYGLKWLAEKHSITLSDNMVVDEEVHTYKTASMESELVSSLLEQLRQKDLQLSEKDKQLSEKDRQISEKDRQLAEKDIQIGQLIEQHKNYQFLLRGEQERFLLPSKSGFFSRLFHRNS</sequence>
<dbReference type="EMBL" id="LN853064">
    <property type="protein sequence ID" value="CRY94968.1"/>
    <property type="molecule type" value="Genomic_DNA"/>
</dbReference>
<proteinExistence type="predicted"/>
<accession>A0A0H5PZE7</accession>
<keyword evidence="1" id="KW-0614">Plasmid</keyword>
<dbReference type="AlphaFoldDB" id="A0A0H5PZE7"/>
<reference evidence="1" key="1">
    <citation type="submission" date="2015-06" db="EMBL/GenBank/DDBJ databases">
        <authorList>
            <person name="Joergensen T."/>
        </authorList>
    </citation>
    <scope>NUCLEOTIDE SEQUENCE</scope>
    <source>
        <plasmid evidence="1">pRGRH0418</plasmid>
    </source>
</reference>
<geneLocation type="plasmid" evidence="1">
    <name>pRGRH0418</name>
</geneLocation>
<reference evidence="1" key="2">
    <citation type="submission" date="2015-07" db="EMBL/GenBank/DDBJ databases">
        <title>Plasmids, circular viruses and viroids from rat gut.</title>
        <authorList>
            <person name="Jorgensen T.J."/>
            <person name="Hansen M.A."/>
            <person name="Xu Z."/>
            <person name="Tabak M.A."/>
            <person name="Sorensen S.J."/>
            <person name="Hansen L.H."/>
        </authorList>
    </citation>
    <scope>NUCLEOTIDE SEQUENCE</scope>
    <source>
        <plasmid evidence="1">pRGRH0418</plasmid>
    </source>
</reference>